<evidence type="ECO:0000313" key="2">
    <source>
        <dbReference type="EMBL" id="KAL2529611.1"/>
    </source>
</evidence>
<evidence type="ECO:0000313" key="3">
    <source>
        <dbReference type="Proteomes" id="UP001604277"/>
    </source>
</evidence>
<name>A0ABD1UXF8_9LAMI</name>
<accession>A0ABD1UXF8</accession>
<feature type="region of interest" description="Disordered" evidence="1">
    <location>
        <begin position="1"/>
        <end position="33"/>
    </location>
</feature>
<feature type="compositionally biased region" description="Basic and acidic residues" evidence="1">
    <location>
        <begin position="1"/>
        <end position="25"/>
    </location>
</feature>
<organism evidence="2 3">
    <name type="scientific">Forsythia ovata</name>
    <dbReference type="NCBI Taxonomy" id="205694"/>
    <lineage>
        <taxon>Eukaryota</taxon>
        <taxon>Viridiplantae</taxon>
        <taxon>Streptophyta</taxon>
        <taxon>Embryophyta</taxon>
        <taxon>Tracheophyta</taxon>
        <taxon>Spermatophyta</taxon>
        <taxon>Magnoliopsida</taxon>
        <taxon>eudicotyledons</taxon>
        <taxon>Gunneridae</taxon>
        <taxon>Pentapetalae</taxon>
        <taxon>asterids</taxon>
        <taxon>lamiids</taxon>
        <taxon>Lamiales</taxon>
        <taxon>Oleaceae</taxon>
        <taxon>Forsythieae</taxon>
        <taxon>Forsythia</taxon>
    </lineage>
</organism>
<dbReference type="Proteomes" id="UP001604277">
    <property type="component" value="Unassembled WGS sequence"/>
</dbReference>
<protein>
    <submittedName>
        <fullName evidence="2">Uncharacterized protein</fullName>
    </submittedName>
</protein>
<reference evidence="3" key="1">
    <citation type="submission" date="2024-07" db="EMBL/GenBank/DDBJ databases">
        <title>Two chromosome-level genome assemblies of Korean endemic species Abeliophyllum distichum and Forsythia ovata (Oleaceae).</title>
        <authorList>
            <person name="Jang H."/>
        </authorList>
    </citation>
    <scope>NUCLEOTIDE SEQUENCE [LARGE SCALE GENOMIC DNA]</scope>
</reference>
<gene>
    <name evidence="2" type="ORF">Fot_22212</name>
</gene>
<dbReference type="AlphaFoldDB" id="A0ABD1UXF8"/>
<keyword evidence="3" id="KW-1185">Reference proteome</keyword>
<evidence type="ECO:0000256" key="1">
    <source>
        <dbReference type="SAM" id="MobiDB-lite"/>
    </source>
</evidence>
<proteinExistence type="predicted"/>
<dbReference type="EMBL" id="JBFOLJ010000006">
    <property type="protein sequence ID" value="KAL2529611.1"/>
    <property type="molecule type" value="Genomic_DNA"/>
</dbReference>
<sequence>MSSCAEKELPENQNLNERKISEQRAHTFGFKKNKESHVYEPRVDGWKKIPRDPNKHVSVEDILDKRDGDKDIESSNRIAEVERISETEEFNRVFEIGSSIQFKCLIREGTKNQGSDDQVGSYKCPDCTSDQWYVLNTVKRVGPSSLSEKFSNGTSTMDIDDKYFDDPDLDDEDNNYLSGMERLRLSSQHFGQARNLQLKVVKSFWTYILNMLVYMI</sequence>
<comment type="caution">
    <text evidence="2">The sequence shown here is derived from an EMBL/GenBank/DDBJ whole genome shotgun (WGS) entry which is preliminary data.</text>
</comment>